<reference evidence="2" key="1">
    <citation type="journal article" date="2021" name="J Fungi (Basel)">
        <title>Virulence traits and population genomics of the black yeast Aureobasidium melanogenum.</title>
        <authorList>
            <person name="Cernosa A."/>
            <person name="Sun X."/>
            <person name="Gostincar C."/>
            <person name="Fang C."/>
            <person name="Gunde-Cimerman N."/>
            <person name="Song Z."/>
        </authorList>
    </citation>
    <scope>NUCLEOTIDE SEQUENCE</scope>
    <source>
        <strain evidence="2">EXF-9298</strain>
    </source>
</reference>
<feature type="region of interest" description="Disordered" evidence="1">
    <location>
        <begin position="1046"/>
        <end position="1068"/>
    </location>
</feature>
<feature type="compositionally biased region" description="Polar residues" evidence="1">
    <location>
        <begin position="777"/>
        <end position="794"/>
    </location>
</feature>
<evidence type="ECO:0000313" key="3">
    <source>
        <dbReference type="Proteomes" id="UP000729357"/>
    </source>
</evidence>
<sequence>MDDGYQDVIRGPPVDRKPDRAILDAALGAQMRPPEPLHWYNPAVYTQAVAGATLAANLLIKESFDSSIAHSIGGVAPEVNPQHLLACDPTLYHNAIQNATLDGCLLKEMFDRDVARIKYHPTSIGHPPLAIRQSTEPRAFHQRPESMPLASQAREPRGNPASHPSQPSATQTAHTPRPHTAQVNHDHPTFSQQPSAHRVDTQVNPHPPAQPLAQPRMRRASPLPEQKTAWADHKRGRDRRGRSRSPPTDRQDQGRATHHRRRTSSVGNDQFEHTTLHGLYGDHGHASHSNTTGDDAHDGAHNDAYDAGARYTPGPEQSTAAAPDHLLLPSTSETQHNPLSTELCSERNVDHTTNYQTPETPLGPDHVSALQSLPNDHGNHSHDIPEHDHNRVQVNSDVNNAFAFTSVLARPLLLSVIEPLQRKNQRAVCIECWSRGLRCNSKVICGECAKSARPCSYVQCPLRNCPRDIMCPAYHSWRGDDEARVVGSSMHLMALLRLGPPSSSPGYDLSEIQAMFGKPKSAAEIYRRVAAGIKEGKDSGKGIDRTFVKELVLSRGAAVASNDRALMPKINLIVKFVAEMNLDTKSPTSVNRGPSDLALPHNYDLAAEKSGYGWTKLAFQRLCNALVKRPFCTQAATMEHTAKSPGECRPNCAALGSVNNTAKTTQPSPRDDDYNHNTTAAQSAGYASQISRRQQPLIHHAHPPLSFRPRTVAHTEVTTAHLGLDRAYSSSTADQAQSFGSSRPGLPLSHEDPAPELPSSSNALSVSQHLAFDEEQQAQGSSSIRSRSYEPNGNRTTRARPTSSRYRSRSPALAAQPPSYRDRGPARRQSGSTLERSVEGKSAGALDGVDDLKMGDTDIEDKQLRMGELQKEKNKHTVCVHCWLNELSCDHQWPCKECKVRRKLCAYIACPMENCALDVKCPAYHQFKKLPKENRKVGCPMHMIALLNLNRPFINTYNVQKIQKKIETPASAQQIYLLLQQEIERLIQQTNNFDDATARKLLQESEKVPRMGDMSLKIKARLIVKLVKEMKSQPYLELWQHDRRQRKFGSQENEPVEVDDTPMLDCEG</sequence>
<reference evidence="2" key="2">
    <citation type="submission" date="2021-08" db="EMBL/GenBank/DDBJ databases">
        <authorList>
            <person name="Gostincar C."/>
            <person name="Sun X."/>
            <person name="Song Z."/>
            <person name="Gunde-Cimerman N."/>
        </authorList>
    </citation>
    <scope>NUCLEOTIDE SEQUENCE</scope>
    <source>
        <strain evidence="2">EXF-9298</strain>
    </source>
</reference>
<keyword evidence="3" id="KW-1185">Reference proteome</keyword>
<feature type="compositionally biased region" description="Polar residues" evidence="1">
    <location>
        <begin position="728"/>
        <end position="741"/>
    </location>
</feature>
<feature type="non-terminal residue" evidence="2">
    <location>
        <position position="1068"/>
    </location>
</feature>
<gene>
    <name evidence="2" type="ORF">KCU98_g2861</name>
</gene>
<evidence type="ECO:0008006" key="4">
    <source>
        <dbReference type="Google" id="ProtNLM"/>
    </source>
</evidence>
<evidence type="ECO:0000256" key="1">
    <source>
        <dbReference type="SAM" id="MobiDB-lite"/>
    </source>
</evidence>
<feature type="compositionally biased region" description="Low complexity" evidence="1">
    <location>
        <begin position="795"/>
        <end position="812"/>
    </location>
</feature>
<feature type="region of interest" description="Disordered" evidence="1">
    <location>
        <begin position="137"/>
        <end position="322"/>
    </location>
</feature>
<feature type="compositionally biased region" description="Basic and acidic residues" evidence="1">
    <location>
        <begin position="270"/>
        <end position="285"/>
    </location>
</feature>
<feature type="compositionally biased region" description="Basic and acidic residues" evidence="1">
    <location>
        <begin position="294"/>
        <end position="304"/>
    </location>
</feature>
<feature type="compositionally biased region" description="Polar residues" evidence="1">
    <location>
        <begin position="659"/>
        <end position="668"/>
    </location>
</feature>
<feature type="region of interest" description="Disordered" evidence="1">
    <location>
        <begin position="726"/>
        <end position="854"/>
    </location>
</feature>
<organism evidence="2 3">
    <name type="scientific">Aureobasidium melanogenum</name>
    <name type="common">Aureobasidium pullulans var. melanogenum</name>
    <dbReference type="NCBI Taxonomy" id="46634"/>
    <lineage>
        <taxon>Eukaryota</taxon>
        <taxon>Fungi</taxon>
        <taxon>Dikarya</taxon>
        <taxon>Ascomycota</taxon>
        <taxon>Pezizomycotina</taxon>
        <taxon>Dothideomycetes</taxon>
        <taxon>Dothideomycetidae</taxon>
        <taxon>Dothideales</taxon>
        <taxon>Saccotheciaceae</taxon>
        <taxon>Aureobasidium</taxon>
    </lineage>
</organism>
<protein>
    <recommendedName>
        <fullName evidence="4">Zn(2)-C6 fungal-type domain-containing protein</fullName>
    </recommendedName>
</protein>
<dbReference type="EMBL" id="JAHFXS010000174">
    <property type="protein sequence ID" value="KAG9988103.1"/>
    <property type="molecule type" value="Genomic_DNA"/>
</dbReference>
<dbReference type="AlphaFoldDB" id="A0A9P8JZ72"/>
<accession>A0A9P8JZ72</accession>
<feature type="compositionally biased region" description="Polar residues" evidence="1">
    <location>
        <begin position="676"/>
        <end position="690"/>
    </location>
</feature>
<evidence type="ECO:0000313" key="2">
    <source>
        <dbReference type="EMBL" id="KAG9988103.1"/>
    </source>
</evidence>
<comment type="caution">
    <text evidence="2">The sequence shown here is derived from an EMBL/GenBank/DDBJ whole genome shotgun (WGS) entry which is preliminary data.</text>
</comment>
<feature type="region of interest" description="Disordered" evidence="1">
    <location>
        <begin position="659"/>
        <end position="690"/>
    </location>
</feature>
<feature type="compositionally biased region" description="Polar residues" evidence="1">
    <location>
        <begin position="758"/>
        <end position="768"/>
    </location>
</feature>
<feature type="compositionally biased region" description="Polar residues" evidence="1">
    <location>
        <begin position="162"/>
        <end position="174"/>
    </location>
</feature>
<feature type="compositionally biased region" description="Acidic residues" evidence="1">
    <location>
        <begin position="1054"/>
        <end position="1068"/>
    </location>
</feature>
<dbReference type="Proteomes" id="UP000729357">
    <property type="component" value="Unassembled WGS sequence"/>
</dbReference>
<proteinExistence type="predicted"/>
<name>A0A9P8JZ72_AURME</name>